<dbReference type="PATRIC" id="fig|1391654.3.peg.2793"/>
<evidence type="ECO:0000256" key="3">
    <source>
        <dbReference type="ARBA" id="ARBA00022723"/>
    </source>
</evidence>
<dbReference type="PANTHER" id="PTHR43350">
    <property type="entry name" value="NAD-DEPENDENT ALCOHOL DEHYDROGENASE"/>
    <property type="match status" value="1"/>
</dbReference>
<evidence type="ECO:0000313" key="8">
    <source>
        <dbReference type="Proteomes" id="UP000064967"/>
    </source>
</evidence>
<dbReference type="AlphaFoldDB" id="A0A0K1PRC7"/>
<evidence type="ECO:0000256" key="4">
    <source>
        <dbReference type="ARBA" id="ARBA00022833"/>
    </source>
</evidence>
<organism evidence="7 8">
    <name type="scientific">Labilithrix luteola</name>
    <dbReference type="NCBI Taxonomy" id="1391654"/>
    <lineage>
        <taxon>Bacteria</taxon>
        <taxon>Pseudomonadati</taxon>
        <taxon>Myxococcota</taxon>
        <taxon>Polyangia</taxon>
        <taxon>Polyangiales</taxon>
        <taxon>Labilitrichaceae</taxon>
        <taxon>Labilithrix</taxon>
    </lineage>
</organism>
<feature type="domain" description="FAD dependent oxidoreductase" evidence="6">
    <location>
        <begin position="134"/>
        <end position="176"/>
    </location>
</feature>
<proteinExistence type="inferred from homology"/>
<keyword evidence="4" id="KW-0862">Zinc</keyword>
<keyword evidence="5" id="KW-0560">Oxidoreductase</keyword>
<dbReference type="GO" id="GO:0046872">
    <property type="term" value="F:metal ion binding"/>
    <property type="evidence" value="ECO:0007669"/>
    <property type="project" value="UniProtKB-KW"/>
</dbReference>
<dbReference type="CDD" id="cd08255">
    <property type="entry name" value="2-desacetyl-2-hydroxyethyl_bacteriochlorophyllide_like"/>
    <property type="match status" value="1"/>
</dbReference>
<dbReference type="InterPro" id="IPR011032">
    <property type="entry name" value="GroES-like_sf"/>
</dbReference>
<name>A0A0K1PRC7_9BACT</name>
<dbReference type="InterPro" id="IPR036291">
    <property type="entry name" value="NAD(P)-bd_dom_sf"/>
</dbReference>
<keyword evidence="3" id="KW-0479">Metal-binding</keyword>
<dbReference type="Pfam" id="PF01266">
    <property type="entry name" value="DAO"/>
    <property type="match status" value="1"/>
</dbReference>
<reference evidence="7 8" key="1">
    <citation type="submission" date="2015-08" db="EMBL/GenBank/DDBJ databases">
        <authorList>
            <person name="Babu N.S."/>
            <person name="Beckwith C.J."/>
            <person name="Beseler K.G."/>
            <person name="Brison A."/>
            <person name="Carone J.V."/>
            <person name="Caskin T.P."/>
            <person name="Diamond M."/>
            <person name="Durham M.E."/>
            <person name="Foxe J.M."/>
            <person name="Go M."/>
            <person name="Henderson B.A."/>
            <person name="Jones I.B."/>
            <person name="McGettigan J.A."/>
            <person name="Micheletti S.J."/>
            <person name="Nasrallah M.E."/>
            <person name="Ortiz D."/>
            <person name="Piller C.R."/>
            <person name="Privatt S.R."/>
            <person name="Schneider S.L."/>
            <person name="Sharp S."/>
            <person name="Smith T.C."/>
            <person name="Stanton J.D."/>
            <person name="Ullery H.E."/>
            <person name="Wilson R.J."/>
            <person name="Serrano M.G."/>
            <person name="Buck G."/>
            <person name="Lee V."/>
            <person name="Wang Y."/>
            <person name="Carvalho R."/>
            <person name="Voegtly L."/>
            <person name="Shi R."/>
            <person name="Duckworth R."/>
            <person name="Johnson A."/>
            <person name="Loviza R."/>
            <person name="Walstead R."/>
            <person name="Shah Z."/>
            <person name="Kiflezghi M."/>
            <person name="Wade K."/>
            <person name="Ball S.L."/>
            <person name="Bradley K.W."/>
            <person name="Asai D.J."/>
            <person name="Bowman C.A."/>
            <person name="Russell D.A."/>
            <person name="Pope W.H."/>
            <person name="Jacobs-Sera D."/>
            <person name="Hendrix R.W."/>
            <person name="Hatfull G.F."/>
        </authorList>
    </citation>
    <scope>NUCLEOTIDE SEQUENCE [LARGE SCALE GENOMIC DNA]</scope>
    <source>
        <strain evidence="7 8">DSM 27648</strain>
    </source>
</reference>
<dbReference type="SUPFAM" id="SSF51735">
    <property type="entry name" value="NAD(P)-binding Rossmann-fold domains"/>
    <property type="match status" value="1"/>
</dbReference>
<evidence type="ECO:0000256" key="1">
    <source>
        <dbReference type="ARBA" id="ARBA00001947"/>
    </source>
</evidence>
<dbReference type="PANTHER" id="PTHR43350:SF19">
    <property type="entry name" value="D-GULOSIDE 3-DEHYDROGENASE"/>
    <property type="match status" value="1"/>
</dbReference>
<evidence type="ECO:0000313" key="7">
    <source>
        <dbReference type="EMBL" id="AKU96095.1"/>
    </source>
</evidence>
<evidence type="ECO:0000256" key="2">
    <source>
        <dbReference type="ARBA" id="ARBA00008072"/>
    </source>
</evidence>
<dbReference type="Gene3D" id="3.40.50.720">
    <property type="entry name" value="NAD(P)-binding Rossmann-like Domain"/>
    <property type="match status" value="1"/>
</dbReference>
<sequence>MEIREEALPAPKAGEALVRGLASCVSQGTEMLLYKGEGPEPFDVSLGDTSVATYPRRYGYAWVGEVEEVGPGVAHPLGTRVFALAPHGDAHVLRASELKALPKAVPATRAVLAANLETAVTCAWDAEPNFGERCVVLGGGVVGTLVAWVLARSGTNVTLVERSATRRAAASALVPSARVITDAAPDGRADLVVEATGDPRVLDTAIAWAGFEARVVVASFYGARRAPVDLGNAFHRKRLTLRATQVSSLPPKLRPRWDMERRLDLVVDLLREERLDSLFGSPTDFDRAPQLYEELARQPDPSPAHTLLYR</sequence>
<gene>
    <name evidence="7" type="ORF">AKJ09_02759</name>
</gene>
<dbReference type="EMBL" id="CP012333">
    <property type="protein sequence ID" value="AKU96095.1"/>
    <property type="molecule type" value="Genomic_DNA"/>
</dbReference>
<dbReference type="Gene3D" id="3.90.180.10">
    <property type="entry name" value="Medium-chain alcohol dehydrogenases, catalytic domain"/>
    <property type="match status" value="2"/>
</dbReference>
<dbReference type="KEGG" id="llu:AKJ09_02759"/>
<evidence type="ECO:0000256" key="5">
    <source>
        <dbReference type="ARBA" id="ARBA00023002"/>
    </source>
</evidence>
<dbReference type="GO" id="GO:0016491">
    <property type="term" value="F:oxidoreductase activity"/>
    <property type="evidence" value="ECO:0007669"/>
    <property type="project" value="UniProtKB-KW"/>
</dbReference>
<dbReference type="InterPro" id="IPR006076">
    <property type="entry name" value="FAD-dep_OxRdtase"/>
</dbReference>
<comment type="similarity">
    <text evidence="2">Belongs to the zinc-containing alcohol dehydrogenase family.</text>
</comment>
<keyword evidence="8" id="KW-1185">Reference proteome</keyword>
<accession>A0A0K1PRC7</accession>
<dbReference type="Proteomes" id="UP000064967">
    <property type="component" value="Chromosome"/>
</dbReference>
<comment type="cofactor">
    <cofactor evidence="1">
        <name>Zn(2+)</name>
        <dbReference type="ChEBI" id="CHEBI:29105"/>
    </cofactor>
</comment>
<evidence type="ECO:0000259" key="6">
    <source>
        <dbReference type="Pfam" id="PF01266"/>
    </source>
</evidence>
<dbReference type="SUPFAM" id="SSF50129">
    <property type="entry name" value="GroES-like"/>
    <property type="match status" value="1"/>
</dbReference>
<protein>
    <submittedName>
        <fullName evidence="7">Threonine dehydrogenase</fullName>
    </submittedName>
</protein>
<dbReference type="STRING" id="1391654.AKJ09_02759"/>